<name>A0A086XUY9_9RHOB</name>
<protein>
    <submittedName>
        <fullName evidence="2">Uncharacterized protein</fullName>
    </submittedName>
</protein>
<dbReference type="InterPro" id="IPR045386">
    <property type="entry name" value="DUF6525"/>
</dbReference>
<feature type="region of interest" description="Disordered" evidence="1">
    <location>
        <begin position="1"/>
        <end position="21"/>
    </location>
</feature>
<evidence type="ECO:0000256" key="1">
    <source>
        <dbReference type="SAM" id="MobiDB-lite"/>
    </source>
</evidence>
<dbReference type="Pfam" id="PF20135">
    <property type="entry name" value="DUF6525"/>
    <property type="match status" value="1"/>
</dbReference>
<dbReference type="STRING" id="1105367.CG50_03000"/>
<comment type="caution">
    <text evidence="2">The sequence shown here is derived from an EMBL/GenBank/DDBJ whole genome shotgun (WGS) entry which is preliminary data.</text>
</comment>
<accession>A0A086XUY9</accession>
<dbReference type="RefSeq" id="WP_036637950.1">
    <property type="nucleotide sequence ID" value="NZ_JFZB01000019.1"/>
</dbReference>
<evidence type="ECO:0000313" key="2">
    <source>
        <dbReference type="EMBL" id="KFI25839.1"/>
    </source>
</evidence>
<keyword evidence="3" id="KW-1185">Reference proteome</keyword>
<dbReference type="AlphaFoldDB" id="A0A086XUY9"/>
<dbReference type="eggNOG" id="ENOG50332AH">
    <property type="taxonomic scope" value="Bacteria"/>
</dbReference>
<sequence>MSGQPAKPVAVRGNLASSLPRRLRGPSMARYDRLPAPLRGWLARAALPWSPNSALRIWTRLHRETGGDTRAVLRRLDLAEQRMLARDTATVWGSGYPCASGPEARS</sequence>
<dbReference type="Proteomes" id="UP000028824">
    <property type="component" value="Unassembled WGS sequence"/>
</dbReference>
<proteinExistence type="predicted"/>
<dbReference type="EMBL" id="JFZB01000019">
    <property type="protein sequence ID" value="KFI25839.1"/>
    <property type="molecule type" value="Genomic_DNA"/>
</dbReference>
<organism evidence="2 3">
    <name type="scientific">Paenirhodobacter enshiensis</name>
    <dbReference type="NCBI Taxonomy" id="1105367"/>
    <lineage>
        <taxon>Bacteria</taxon>
        <taxon>Pseudomonadati</taxon>
        <taxon>Pseudomonadota</taxon>
        <taxon>Alphaproteobacteria</taxon>
        <taxon>Rhodobacterales</taxon>
        <taxon>Rhodobacter group</taxon>
        <taxon>Paenirhodobacter</taxon>
    </lineage>
</organism>
<gene>
    <name evidence="2" type="ORF">CG50_03000</name>
</gene>
<reference evidence="2 3" key="1">
    <citation type="submission" date="2014-03" db="EMBL/GenBank/DDBJ databases">
        <title>Genome of Paenirhodobacter enshiensis DW2-9.</title>
        <authorList>
            <person name="Wang D."/>
            <person name="Wang G."/>
        </authorList>
    </citation>
    <scope>NUCLEOTIDE SEQUENCE [LARGE SCALE GENOMIC DNA]</scope>
    <source>
        <strain evidence="2 3">DW2-9</strain>
    </source>
</reference>
<dbReference type="OrthoDB" id="7658988at2"/>
<evidence type="ECO:0000313" key="3">
    <source>
        <dbReference type="Proteomes" id="UP000028824"/>
    </source>
</evidence>